<keyword evidence="1" id="KW-0812">Transmembrane</keyword>
<keyword evidence="3" id="KW-1185">Reference proteome</keyword>
<name>A0ABV4WZ91_9CYAN</name>
<feature type="transmembrane region" description="Helical" evidence="1">
    <location>
        <begin position="6"/>
        <end position="28"/>
    </location>
</feature>
<evidence type="ECO:0000313" key="3">
    <source>
        <dbReference type="Proteomes" id="UP001576774"/>
    </source>
</evidence>
<evidence type="ECO:0000313" key="2">
    <source>
        <dbReference type="EMBL" id="MFB2875829.1"/>
    </source>
</evidence>
<evidence type="ECO:0000256" key="1">
    <source>
        <dbReference type="SAM" id="Phobius"/>
    </source>
</evidence>
<protein>
    <recommendedName>
        <fullName evidence="4">Cardiolipin synthase N-terminal domain-containing protein</fullName>
    </recommendedName>
</protein>
<evidence type="ECO:0008006" key="4">
    <source>
        <dbReference type="Google" id="ProtNLM"/>
    </source>
</evidence>
<comment type="caution">
    <text evidence="2">The sequence shown here is derived from an EMBL/GenBank/DDBJ whole genome shotgun (WGS) entry which is preliminary data.</text>
</comment>
<feature type="transmembrane region" description="Helical" evidence="1">
    <location>
        <begin position="40"/>
        <end position="61"/>
    </location>
</feature>
<accession>A0ABV4WZ91</accession>
<dbReference type="Proteomes" id="UP001576774">
    <property type="component" value="Unassembled WGS sequence"/>
</dbReference>
<keyword evidence="1" id="KW-1133">Transmembrane helix</keyword>
<reference evidence="2 3" key="1">
    <citation type="submission" date="2024-09" db="EMBL/GenBank/DDBJ databases">
        <title>Floridaenema gen nov. (Aerosakkonemataceae, Aerosakkonematales ord. nov., Cyanobacteria) from benthic tropical and subtropical fresh waters, with the description of four new species.</title>
        <authorList>
            <person name="Moretto J.A."/>
            <person name="Berthold D.E."/>
            <person name="Lefler F.W."/>
            <person name="Huang I.-S."/>
            <person name="Laughinghouse H. IV."/>
        </authorList>
    </citation>
    <scope>NUCLEOTIDE SEQUENCE [LARGE SCALE GENOMIC DNA]</scope>
    <source>
        <strain evidence="2 3">BLCC-F46</strain>
    </source>
</reference>
<proteinExistence type="predicted"/>
<keyword evidence="1" id="KW-0472">Membrane</keyword>
<organism evidence="2 3">
    <name type="scientific">Floridaenema aerugineum BLCC-F46</name>
    <dbReference type="NCBI Taxonomy" id="3153654"/>
    <lineage>
        <taxon>Bacteria</taxon>
        <taxon>Bacillati</taxon>
        <taxon>Cyanobacteriota</taxon>
        <taxon>Cyanophyceae</taxon>
        <taxon>Oscillatoriophycideae</taxon>
        <taxon>Aerosakkonematales</taxon>
        <taxon>Aerosakkonemataceae</taxon>
        <taxon>Floridanema</taxon>
        <taxon>Floridanema aerugineum</taxon>
    </lineage>
</organism>
<dbReference type="RefSeq" id="WP_413268983.1">
    <property type="nucleotide sequence ID" value="NZ_JBHFNQ010000027.1"/>
</dbReference>
<gene>
    <name evidence="2" type="ORF">ACE1CC_02945</name>
</gene>
<sequence length="64" mass="6977">MEDSTFVIFLAFGVIWAIMGTAAWIALLKSEGEEIRFGKWGLIVIIPILIPFIAALVIAAVSRS</sequence>
<dbReference type="EMBL" id="JBHFNQ010000027">
    <property type="protein sequence ID" value="MFB2875829.1"/>
    <property type="molecule type" value="Genomic_DNA"/>
</dbReference>